<dbReference type="Gene3D" id="3.30.9.10">
    <property type="entry name" value="D-Amino Acid Oxidase, subunit A, domain 2"/>
    <property type="match status" value="1"/>
</dbReference>
<evidence type="ECO:0000313" key="4">
    <source>
        <dbReference type="Proteomes" id="UP001596107"/>
    </source>
</evidence>
<dbReference type="PANTHER" id="PTHR13847:SF287">
    <property type="entry name" value="FAD-DEPENDENT OXIDOREDUCTASE DOMAIN-CONTAINING PROTEIN 1"/>
    <property type="match status" value="1"/>
</dbReference>
<dbReference type="PANTHER" id="PTHR13847">
    <property type="entry name" value="SARCOSINE DEHYDROGENASE-RELATED"/>
    <property type="match status" value="1"/>
</dbReference>
<dbReference type="InterPro" id="IPR006076">
    <property type="entry name" value="FAD-dep_OxRdtase"/>
</dbReference>
<dbReference type="Proteomes" id="UP001596107">
    <property type="component" value="Unassembled WGS sequence"/>
</dbReference>
<keyword evidence="4" id="KW-1185">Reference proteome</keyword>
<evidence type="ECO:0000256" key="1">
    <source>
        <dbReference type="ARBA" id="ARBA00023002"/>
    </source>
</evidence>
<proteinExistence type="predicted"/>
<dbReference type="Gene3D" id="3.50.50.60">
    <property type="entry name" value="FAD/NAD(P)-binding domain"/>
    <property type="match status" value="1"/>
</dbReference>
<keyword evidence="1 3" id="KW-0560">Oxidoreductase</keyword>
<sequence>MNYDTIVVGGGLVGAAVAHGLGKLGEKVLVLDEGDVAFRASRGNFGLVWVQSKGEGMPEYARWSRHSADVWPDFSEELHEQTGVDTAYHKAGGVHLCLSEEAWERQSALIKRMHNVHGSDYGAVMIKRDELKKMLPGIGPEVVGASWSPHDGHASPLYLLRALHESITRFGGAYRNEARVENIEKDGSGYRVTTAAGSFKGAKVVLAAGLGNRKLGPLVGLEVPVLPQKGQILVTERTEMKFSMPTVFIRQTDEGSFLLGDSHEDAGFDLTSRTGIMADIATRAIRSFPFLKDLRLVRSWAALRVMSPDGFPIYQQSESHPGVFSVNCHSGVTLAGAHACTLAPMIARGRLGEPMSAFSTERLNVQAH</sequence>
<dbReference type="InterPro" id="IPR036188">
    <property type="entry name" value="FAD/NAD-bd_sf"/>
</dbReference>
<dbReference type="SUPFAM" id="SSF54373">
    <property type="entry name" value="FAD-linked reductases, C-terminal domain"/>
    <property type="match status" value="1"/>
</dbReference>
<dbReference type="Pfam" id="PF01266">
    <property type="entry name" value="DAO"/>
    <property type="match status" value="1"/>
</dbReference>
<comment type="caution">
    <text evidence="3">The sequence shown here is derived from an EMBL/GenBank/DDBJ whole genome shotgun (WGS) entry which is preliminary data.</text>
</comment>
<reference evidence="4" key="1">
    <citation type="journal article" date="2019" name="Int. J. Syst. Evol. Microbiol.">
        <title>The Global Catalogue of Microorganisms (GCM) 10K type strain sequencing project: providing services to taxonomists for standard genome sequencing and annotation.</title>
        <authorList>
            <consortium name="The Broad Institute Genomics Platform"/>
            <consortium name="The Broad Institute Genome Sequencing Center for Infectious Disease"/>
            <person name="Wu L."/>
            <person name="Ma J."/>
        </authorList>
    </citation>
    <scope>NUCLEOTIDE SEQUENCE [LARGE SCALE GENOMIC DNA]</scope>
    <source>
        <strain evidence="4">JCM 3366</strain>
    </source>
</reference>
<feature type="domain" description="FAD dependent oxidoreductase" evidence="2">
    <location>
        <begin position="4"/>
        <end position="340"/>
    </location>
</feature>
<evidence type="ECO:0000313" key="3">
    <source>
        <dbReference type="EMBL" id="MFC5584996.1"/>
    </source>
</evidence>
<evidence type="ECO:0000259" key="2">
    <source>
        <dbReference type="Pfam" id="PF01266"/>
    </source>
</evidence>
<organism evidence="3 4">
    <name type="scientific">Nitratireductor kimnyeongensis</name>
    <dbReference type="NCBI Taxonomy" id="430679"/>
    <lineage>
        <taxon>Bacteria</taxon>
        <taxon>Pseudomonadati</taxon>
        <taxon>Pseudomonadota</taxon>
        <taxon>Alphaproteobacteria</taxon>
        <taxon>Hyphomicrobiales</taxon>
        <taxon>Phyllobacteriaceae</taxon>
        <taxon>Nitratireductor</taxon>
    </lineage>
</organism>
<gene>
    <name evidence="3" type="ORF">ACFPOD_07735</name>
</gene>
<dbReference type="EC" id="1.-.-.-" evidence="3"/>
<dbReference type="GO" id="GO:0016491">
    <property type="term" value="F:oxidoreductase activity"/>
    <property type="evidence" value="ECO:0007669"/>
    <property type="project" value="UniProtKB-KW"/>
</dbReference>
<name>A0ABW0T6J5_9HYPH</name>
<dbReference type="RefSeq" id="WP_223019257.1">
    <property type="nucleotide sequence ID" value="NZ_CP078143.1"/>
</dbReference>
<dbReference type="EMBL" id="JBHSNB010000001">
    <property type="protein sequence ID" value="MFC5584996.1"/>
    <property type="molecule type" value="Genomic_DNA"/>
</dbReference>
<protein>
    <submittedName>
        <fullName evidence="3">NAD(P)/FAD-dependent oxidoreductase</fullName>
        <ecNumber evidence="3">1.-.-.-</ecNumber>
    </submittedName>
</protein>
<dbReference type="SUPFAM" id="SSF51905">
    <property type="entry name" value="FAD/NAD(P)-binding domain"/>
    <property type="match status" value="1"/>
</dbReference>
<accession>A0ABW0T6J5</accession>